<evidence type="ECO:0000313" key="9">
    <source>
        <dbReference type="Proteomes" id="UP001597502"/>
    </source>
</evidence>
<accession>A0ABW5V907</accession>
<evidence type="ECO:0000313" key="8">
    <source>
        <dbReference type="EMBL" id="MFD2762476.1"/>
    </source>
</evidence>
<gene>
    <name evidence="8" type="ORF">ACFSUO_16085</name>
</gene>
<keyword evidence="5 6" id="KW-0472">Membrane</keyword>
<evidence type="ECO:0000256" key="6">
    <source>
        <dbReference type="SAM" id="Phobius"/>
    </source>
</evidence>
<proteinExistence type="predicted"/>
<evidence type="ECO:0000259" key="7">
    <source>
        <dbReference type="Pfam" id="PF12698"/>
    </source>
</evidence>
<keyword evidence="4 6" id="KW-1133">Transmembrane helix</keyword>
<evidence type="ECO:0000256" key="2">
    <source>
        <dbReference type="ARBA" id="ARBA00022475"/>
    </source>
</evidence>
<reference evidence="9" key="1">
    <citation type="journal article" date="2019" name="Int. J. Syst. Evol. Microbiol.">
        <title>The Global Catalogue of Microorganisms (GCM) 10K type strain sequencing project: providing services to taxonomists for standard genome sequencing and annotation.</title>
        <authorList>
            <consortium name="The Broad Institute Genomics Platform"/>
            <consortium name="The Broad Institute Genome Sequencing Center for Infectious Disease"/>
            <person name="Wu L."/>
            <person name="Ma J."/>
        </authorList>
    </citation>
    <scope>NUCLEOTIDE SEQUENCE [LARGE SCALE GENOMIC DNA]</scope>
    <source>
        <strain evidence="9">TISTR 1535</strain>
    </source>
</reference>
<organism evidence="8 9">
    <name type="scientific">Lentibacillus juripiscarius</name>
    <dbReference type="NCBI Taxonomy" id="257446"/>
    <lineage>
        <taxon>Bacteria</taxon>
        <taxon>Bacillati</taxon>
        <taxon>Bacillota</taxon>
        <taxon>Bacilli</taxon>
        <taxon>Bacillales</taxon>
        <taxon>Bacillaceae</taxon>
        <taxon>Lentibacillus</taxon>
    </lineage>
</organism>
<evidence type="ECO:0000256" key="4">
    <source>
        <dbReference type="ARBA" id="ARBA00022989"/>
    </source>
</evidence>
<feature type="transmembrane region" description="Helical" evidence="6">
    <location>
        <begin position="318"/>
        <end position="337"/>
    </location>
</feature>
<feature type="transmembrane region" description="Helical" evidence="6">
    <location>
        <begin position="21"/>
        <end position="42"/>
    </location>
</feature>
<keyword evidence="3 6" id="KW-0812">Transmembrane</keyword>
<evidence type="ECO:0000256" key="5">
    <source>
        <dbReference type="ARBA" id="ARBA00023136"/>
    </source>
</evidence>
<feature type="transmembrane region" description="Helical" evidence="6">
    <location>
        <begin position="194"/>
        <end position="215"/>
    </location>
</feature>
<dbReference type="Pfam" id="PF12698">
    <property type="entry name" value="ABC2_membrane_3"/>
    <property type="match status" value="1"/>
</dbReference>
<feature type="transmembrane region" description="Helical" evidence="6">
    <location>
        <begin position="285"/>
        <end position="306"/>
    </location>
</feature>
<dbReference type="InterPro" id="IPR051449">
    <property type="entry name" value="ABC-2_transporter_component"/>
</dbReference>
<dbReference type="Proteomes" id="UP001597502">
    <property type="component" value="Unassembled WGS sequence"/>
</dbReference>
<keyword evidence="9" id="KW-1185">Reference proteome</keyword>
<evidence type="ECO:0000256" key="1">
    <source>
        <dbReference type="ARBA" id="ARBA00004651"/>
    </source>
</evidence>
<dbReference type="RefSeq" id="WP_382396023.1">
    <property type="nucleotide sequence ID" value="NZ_JBHUNA010000042.1"/>
</dbReference>
<dbReference type="InterPro" id="IPR013525">
    <property type="entry name" value="ABC2_TM"/>
</dbReference>
<dbReference type="EMBL" id="JBHUNA010000042">
    <property type="protein sequence ID" value="MFD2762476.1"/>
    <property type="molecule type" value="Genomic_DNA"/>
</dbReference>
<feature type="transmembrane region" description="Helical" evidence="6">
    <location>
        <begin position="244"/>
        <end position="265"/>
    </location>
</feature>
<feature type="domain" description="ABC-2 type transporter transmembrane" evidence="7">
    <location>
        <begin position="19"/>
        <end position="389"/>
    </location>
</feature>
<feature type="transmembrane region" description="Helical" evidence="6">
    <location>
        <begin position="343"/>
        <end position="363"/>
    </location>
</feature>
<comment type="subcellular location">
    <subcellularLocation>
        <location evidence="1">Cell membrane</location>
        <topology evidence="1">Multi-pass membrane protein</topology>
    </subcellularLocation>
</comment>
<sequence length="418" mass="46087">MRNSLKVAKWEIKRNMKNKSFLIGLFLTPALFLGFMFLGSLFGDDDSDGGETAQVFVQDDLGVFASLEKTAEASDWNWELQKTEIREEDVQNELESSENTAYVFVDRRALDDGVIPVYTSEDIQNGFMNKMQALAAPIKSLQMQQLGLSDEELAAVSNNIQFDEMTADELAASDEAEQGSESGGFLGDDPLKRVIPGAFAGIILMSIIFSGMYIFQSASNEKKDKIAEIILSSLTPSQLMKGKIIGYFVLGMFQAVVFLGFAVPISIWKLEDVPILEYLLVPELILLIAIAILGYFLFAALFVGVGATMADMSSAGNFQGLVMMLPFLPFVFIGPVISDPSGLFAQIGSYVPFTAPGVLLLRLTMMEEWPWMEVIIALAILAVSIWIFMKVAGKIFKTGILMYGKNATPGEIWKWIRA</sequence>
<feature type="transmembrane region" description="Helical" evidence="6">
    <location>
        <begin position="370"/>
        <end position="389"/>
    </location>
</feature>
<keyword evidence="2" id="KW-1003">Cell membrane</keyword>
<dbReference type="PANTHER" id="PTHR30294">
    <property type="entry name" value="MEMBRANE COMPONENT OF ABC TRANSPORTER YHHJ-RELATED"/>
    <property type="match status" value="1"/>
</dbReference>
<dbReference type="PANTHER" id="PTHR30294:SF29">
    <property type="entry name" value="MULTIDRUG ABC TRANSPORTER PERMEASE YBHS-RELATED"/>
    <property type="match status" value="1"/>
</dbReference>
<protein>
    <submittedName>
        <fullName evidence="8">ABC transporter permease</fullName>
    </submittedName>
</protein>
<name>A0ABW5V907_9BACI</name>
<comment type="caution">
    <text evidence="8">The sequence shown here is derived from an EMBL/GenBank/DDBJ whole genome shotgun (WGS) entry which is preliminary data.</text>
</comment>
<evidence type="ECO:0000256" key="3">
    <source>
        <dbReference type="ARBA" id="ARBA00022692"/>
    </source>
</evidence>